<reference evidence="1 2" key="1">
    <citation type="submission" date="2018-01" db="EMBL/GenBank/DDBJ databases">
        <title>Whole genome sequencing of Histamine producing bacteria.</title>
        <authorList>
            <person name="Butler K."/>
        </authorList>
    </citation>
    <scope>NUCLEOTIDE SEQUENCE [LARGE SCALE GENOMIC DNA]</scope>
    <source>
        <strain evidence="1 2">FS-7.2</strain>
    </source>
</reference>
<evidence type="ECO:0000313" key="2">
    <source>
        <dbReference type="Proteomes" id="UP000241426"/>
    </source>
</evidence>
<accession>A0A2T3KDX7</accession>
<dbReference type="EMBL" id="PYNF01000021">
    <property type="protein sequence ID" value="PSU95073.1"/>
    <property type="molecule type" value="Genomic_DNA"/>
</dbReference>
<comment type="caution">
    <text evidence="1">The sequence shown here is derived from an EMBL/GenBank/DDBJ whole genome shotgun (WGS) entry which is preliminary data.</text>
</comment>
<organism evidence="1 2">
    <name type="scientific">Photobacterium kishitanii</name>
    <dbReference type="NCBI Taxonomy" id="318456"/>
    <lineage>
        <taxon>Bacteria</taxon>
        <taxon>Pseudomonadati</taxon>
        <taxon>Pseudomonadota</taxon>
        <taxon>Gammaproteobacteria</taxon>
        <taxon>Vibrionales</taxon>
        <taxon>Vibrionaceae</taxon>
        <taxon>Photobacterium</taxon>
    </lineage>
</organism>
<protein>
    <submittedName>
        <fullName evidence="1">Uncharacterized protein</fullName>
    </submittedName>
</protein>
<proteinExistence type="predicted"/>
<dbReference type="RefSeq" id="WP_058119067.1">
    <property type="nucleotide sequence ID" value="NZ_JAUZMX010000002.1"/>
</dbReference>
<dbReference type="Proteomes" id="UP000241426">
    <property type="component" value="Unassembled WGS sequence"/>
</dbReference>
<dbReference type="AlphaFoldDB" id="A0A2T3KDX7"/>
<sequence>MLNFDFADNKKLRFHQTDQLPVFKGNSELYFMVIDQDSFNIASYDCDVLGMNNLHHFLSRLCEDSGDNVMILANWKGQYQAHTFVCCRETLQKMLKNALGESFLDELCSGLAY</sequence>
<name>A0A2T3KDX7_9GAMM</name>
<gene>
    <name evidence="1" type="ORF">C9J27_18925</name>
</gene>
<evidence type="ECO:0000313" key="1">
    <source>
        <dbReference type="EMBL" id="PSU95073.1"/>
    </source>
</evidence>